<dbReference type="InterPro" id="IPR016181">
    <property type="entry name" value="Acyl_CoA_acyltransferase"/>
</dbReference>
<dbReference type="GO" id="GO:0008080">
    <property type="term" value="F:N-acetyltransferase activity"/>
    <property type="evidence" value="ECO:0007669"/>
    <property type="project" value="InterPro"/>
</dbReference>
<gene>
    <name evidence="2" type="ORF">METZ01_LOCUS74458</name>
</gene>
<sequence length="136" mass="16052">MEGRIFKNPWSNKSIRNELKRDRNSLNLVAEIDKKIIGYFFAHLLDNEVHILNIAIDVTYQHQGYGKQFFNKILENYLQYADVYLEVKRSNFPAINLYLNFGFEEIDIREAYYANGEDAVIMVKREKTHGLVSSER</sequence>
<dbReference type="PROSITE" id="PS51186">
    <property type="entry name" value="GNAT"/>
    <property type="match status" value="1"/>
</dbReference>
<feature type="domain" description="N-acetyltransferase" evidence="1">
    <location>
        <begin position="1"/>
        <end position="127"/>
    </location>
</feature>
<dbReference type="EMBL" id="UINC01005481">
    <property type="protein sequence ID" value="SVA21604.1"/>
    <property type="molecule type" value="Genomic_DNA"/>
</dbReference>
<evidence type="ECO:0000313" key="2">
    <source>
        <dbReference type="EMBL" id="SVA21604.1"/>
    </source>
</evidence>
<dbReference type="CDD" id="cd04301">
    <property type="entry name" value="NAT_SF"/>
    <property type="match status" value="1"/>
</dbReference>
<dbReference type="NCBIfam" id="TIGR01575">
    <property type="entry name" value="rimI"/>
    <property type="match status" value="1"/>
</dbReference>
<accession>A0A381U0K6</accession>
<dbReference type="PANTHER" id="PTHR47542:SF2">
    <property type="entry name" value="ACYL-COA N-ACYLTRANSFERASES (NAT) SUPERFAMILY PROTEIN"/>
    <property type="match status" value="1"/>
</dbReference>
<organism evidence="2">
    <name type="scientific">marine metagenome</name>
    <dbReference type="NCBI Taxonomy" id="408172"/>
    <lineage>
        <taxon>unclassified sequences</taxon>
        <taxon>metagenomes</taxon>
        <taxon>ecological metagenomes</taxon>
    </lineage>
</organism>
<dbReference type="Pfam" id="PF00583">
    <property type="entry name" value="Acetyltransf_1"/>
    <property type="match status" value="1"/>
</dbReference>
<protein>
    <recommendedName>
        <fullName evidence="1">N-acetyltransferase domain-containing protein</fullName>
    </recommendedName>
</protein>
<dbReference type="Gene3D" id="3.40.630.30">
    <property type="match status" value="1"/>
</dbReference>
<dbReference type="InterPro" id="IPR006464">
    <property type="entry name" value="AcTrfase_RimI/Ard1"/>
</dbReference>
<reference evidence="2" key="1">
    <citation type="submission" date="2018-05" db="EMBL/GenBank/DDBJ databases">
        <authorList>
            <person name="Lanie J.A."/>
            <person name="Ng W.-L."/>
            <person name="Kazmierczak K.M."/>
            <person name="Andrzejewski T.M."/>
            <person name="Davidsen T.M."/>
            <person name="Wayne K.J."/>
            <person name="Tettelin H."/>
            <person name="Glass J.I."/>
            <person name="Rusch D."/>
            <person name="Podicherti R."/>
            <person name="Tsui H.-C.T."/>
            <person name="Winkler M.E."/>
        </authorList>
    </citation>
    <scope>NUCLEOTIDE SEQUENCE</scope>
</reference>
<dbReference type="PANTHER" id="PTHR47542">
    <property type="entry name" value="ACYL-COA N-ACYLTRANSFERASES (NAT) SUPERFAMILY PROTEIN"/>
    <property type="match status" value="1"/>
</dbReference>
<evidence type="ECO:0000259" key="1">
    <source>
        <dbReference type="PROSITE" id="PS51186"/>
    </source>
</evidence>
<dbReference type="SUPFAM" id="SSF55729">
    <property type="entry name" value="Acyl-CoA N-acyltransferases (Nat)"/>
    <property type="match status" value="1"/>
</dbReference>
<dbReference type="AlphaFoldDB" id="A0A381U0K6"/>
<name>A0A381U0K6_9ZZZZ</name>
<proteinExistence type="predicted"/>
<dbReference type="InterPro" id="IPR000182">
    <property type="entry name" value="GNAT_dom"/>
</dbReference>